<gene>
    <name evidence="3" type="ORF">EMPG_11536</name>
</gene>
<keyword evidence="2" id="KW-0732">Signal</keyword>
<feature type="compositionally biased region" description="Low complexity" evidence="1">
    <location>
        <begin position="59"/>
        <end position="83"/>
    </location>
</feature>
<evidence type="ECO:0000256" key="1">
    <source>
        <dbReference type="SAM" id="MobiDB-lite"/>
    </source>
</evidence>
<protein>
    <submittedName>
        <fullName evidence="3">Uncharacterized protein</fullName>
    </submittedName>
</protein>
<evidence type="ECO:0000313" key="4">
    <source>
        <dbReference type="Proteomes" id="UP000053573"/>
    </source>
</evidence>
<dbReference type="EMBL" id="LDEV01000279">
    <property type="protein sequence ID" value="KLJ13542.1"/>
    <property type="molecule type" value="Genomic_DNA"/>
</dbReference>
<dbReference type="STRING" id="2060906.A0A0H1BR94"/>
<organism evidence="3 4">
    <name type="scientific">Blastomyces silverae</name>
    <dbReference type="NCBI Taxonomy" id="2060906"/>
    <lineage>
        <taxon>Eukaryota</taxon>
        <taxon>Fungi</taxon>
        <taxon>Dikarya</taxon>
        <taxon>Ascomycota</taxon>
        <taxon>Pezizomycotina</taxon>
        <taxon>Eurotiomycetes</taxon>
        <taxon>Eurotiomycetidae</taxon>
        <taxon>Onygenales</taxon>
        <taxon>Ajellomycetaceae</taxon>
        <taxon>Blastomyces</taxon>
    </lineage>
</organism>
<feature type="compositionally biased region" description="Low complexity" evidence="1">
    <location>
        <begin position="292"/>
        <end position="314"/>
    </location>
</feature>
<feature type="compositionally biased region" description="Polar residues" evidence="1">
    <location>
        <begin position="205"/>
        <end position="225"/>
    </location>
</feature>
<name>A0A0H1BR94_9EURO</name>
<feature type="chain" id="PRO_5005199514" evidence="2">
    <location>
        <begin position="22"/>
        <end position="443"/>
    </location>
</feature>
<feature type="compositionally biased region" description="Low complexity" evidence="1">
    <location>
        <begin position="94"/>
        <end position="111"/>
    </location>
</feature>
<accession>A0A0H1BR94</accession>
<feature type="region of interest" description="Disordered" evidence="1">
    <location>
        <begin position="29"/>
        <end position="226"/>
    </location>
</feature>
<feature type="signal peptide" evidence="2">
    <location>
        <begin position="1"/>
        <end position="21"/>
    </location>
</feature>
<reference evidence="4" key="1">
    <citation type="journal article" date="2015" name="PLoS Genet.">
        <title>The dynamic genome and transcriptome of the human fungal pathogen Blastomyces and close relative Emmonsia.</title>
        <authorList>
            <person name="Munoz J.F."/>
            <person name="Gauthier G.M."/>
            <person name="Desjardins C.A."/>
            <person name="Gallo J.E."/>
            <person name="Holder J."/>
            <person name="Sullivan T.D."/>
            <person name="Marty A.J."/>
            <person name="Carmen J.C."/>
            <person name="Chen Z."/>
            <person name="Ding L."/>
            <person name="Gujja S."/>
            <person name="Magrini V."/>
            <person name="Misas E."/>
            <person name="Mitreva M."/>
            <person name="Priest M."/>
            <person name="Saif S."/>
            <person name="Whiston E.A."/>
            <person name="Young S."/>
            <person name="Zeng Q."/>
            <person name="Goldman W.E."/>
            <person name="Mardis E.R."/>
            <person name="Taylor J.W."/>
            <person name="McEwen J.G."/>
            <person name="Clay O.K."/>
            <person name="Klein B.S."/>
            <person name="Cuomo C.A."/>
        </authorList>
    </citation>
    <scope>NUCLEOTIDE SEQUENCE [LARGE SCALE GENOMIC DNA]</scope>
    <source>
        <strain evidence="4">UAMH 139</strain>
    </source>
</reference>
<comment type="caution">
    <text evidence="3">The sequence shown here is derived from an EMBL/GenBank/DDBJ whole genome shotgun (WGS) entry which is preliminary data.</text>
</comment>
<proteinExistence type="predicted"/>
<dbReference type="OrthoDB" id="4188802at2759"/>
<feature type="compositionally biased region" description="Low complexity" evidence="1">
    <location>
        <begin position="150"/>
        <end position="166"/>
    </location>
</feature>
<feature type="region of interest" description="Disordered" evidence="1">
    <location>
        <begin position="276"/>
        <end position="423"/>
    </location>
</feature>
<dbReference type="AlphaFoldDB" id="A0A0H1BR94"/>
<keyword evidence="4" id="KW-1185">Reference proteome</keyword>
<feature type="compositionally biased region" description="Pro residues" evidence="1">
    <location>
        <begin position="370"/>
        <end position="381"/>
    </location>
</feature>
<sequence>MHFISKLSIAASITAAALTQAQPLNRFGYRDDSIRPNGGNAHATGQYPAGPPPAMSILPVSSDVDPIDTPSSSPSTASSVTPTYGPPSVTDAFPTGSPTDDSDPTTDVVPTYGPPSVTDAFPTGSPTEDSDPTTDVVPTYGPPSVTDAFPTGSPDDPDTTTDVIPTYGPPSVTDAFPTSVPVDYSLPASSETGPRTVTVRPLPVSSGSSANPIQTISTSDSQATPTYGPPLVTGGFPTIPADNPGPISSKTATVTYTLGTGTETLVVTRTVTIGVPPQHQYPTTPPDAGVDPVSDSTTTVSTTSTTTTTITLAPSPSPPGTSKPSKPNMPGRPGGPPCKPAATVTVTEKETVTVTSTPTAVDPTFENPKPTEPVTPRPYPTTPNDDGDDDDVPSALPSTPSVSVPIKVPRPPYPTGTTVRAKPTASSGFFTRVLPMPTGGYYY</sequence>
<feature type="compositionally biased region" description="Low complexity" evidence="1">
    <location>
        <begin position="340"/>
        <end position="364"/>
    </location>
</feature>
<evidence type="ECO:0000256" key="2">
    <source>
        <dbReference type="SAM" id="SignalP"/>
    </source>
</evidence>
<evidence type="ECO:0000313" key="3">
    <source>
        <dbReference type="EMBL" id="KLJ13542.1"/>
    </source>
</evidence>
<dbReference type="Proteomes" id="UP000053573">
    <property type="component" value="Unassembled WGS sequence"/>
</dbReference>